<name>A0A2C5Y575_9HYPO</name>
<keyword evidence="3" id="KW-0274">FAD</keyword>
<dbReference type="PROSITE" id="PS51387">
    <property type="entry name" value="FAD_PCMH"/>
    <property type="match status" value="1"/>
</dbReference>
<evidence type="ECO:0000256" key="2">
    <source>
        <dbReference type="ARBA" id="ARBA00022630"/>
    </source>
</evidence>
<dbReference type="GO" id="GO:0016491">
    <property type="term" value="F:oxidoreductase activity"/>
    <property type="evidence" value="ECO:0007669"/>
    <property type="project" value="UniProtKB-KW"/>
</dbReference>
<evidence type="ECO:0000259" key="5">
    <source>
        <dbReference type="PROSITE" id="PS51387"/>
    </source>
</evidence>
<protein>
    <recommendedName>
        <fullName evidence="5">FAD-binding PCMH-type domain-containing protein</fullName>
    </recommendedName>
</protein>
<dbReference type="InterPro" id="IPR036318">
    <property type="entry name" value="FAD-bd_PCMH-like_sf"/>
</dbReference>
<keyword evidence="4" id="KW-0560">Oxidoreductase</keyword>
<dbReference type="InterPro" id="IPR006094">
    <property type="entry name" value="Oxid_FAD_bind_N"/>
</dbReference>
<dbReference type="EMBL" id="NJET01000062">
    <property type="protein sequence ID" value="PHH62826.1"/>
    <property type="molecule type" value="Genomic_DNA"/>
</dbReference>
<dbReference type="SUPFAM" id="SSF56176">
    <property type="entry name" value="FAD-binding/transporter-associated domain-like"/>
    <property type="match status" value="1"/>
</dbReference>
<keyword evidence="2" id="KW-0285">Flavoprotein</keyword>
<keyword evidence="7" id="KW-1185">Reference proteome</keyword>
<dbReference type="InterPro" id="IPR016166">
    <property type="entry name" value="FAD-bd_PCMH"/>
</dbReference>
<comment type="similarity">
    <text evidence="1">Belongs to the oxygen-dependent FAD-linked oxidoreductase family.</text>
</comment>
<dbReference type="PANTHER" id="PTHR42973:SF22">
    <property type="entry name" value="FAD-BINDING PCMH-TYPE DOMAIN-CONTAINING PROTEIN-RELATED"/>
    <property type="match status" value="1"/>
</dbReference>
<evidence type="ECO:0000256" key="4">
    <source>
        <dbReference type="ARBA" id="ARBA00023002"/>
    </source>
</evidence>
<feature type="domain" description="FAD-binding PCMH-type" evidence="5">
    <location>
        <begin position="48"/>
        <end position="209"/>
    </location>
</feature>
<gene>
    <name evidence="6" type="ORF">CDD81_6626</name>
</gene>
<dbReference type="GO" id="GO:0071949">
    <property type="term" value="F:FAD binding"/>
    <property type="evidence" value="ECO:0007669"/>
    <property type="project" value="InterPro"/>
</dbReference>
<reference evidence="6 7" key="1">
    <citation type="submission" date="2017-06" db="EMBL/GenBank/DDBJ databases">
        <title>Ant-infecting Ophiocordyceps genomes reveal a high diversity of potential behavioral manipulation genes and a possible major role for enterotoxins.</title>
        <authorList>
            <person name="De Bekker C."/>
            <person name="Evans H.C."/>
            <person name="Brachmann A."/>
            <person name="Hughes D.P."/>
        </authorList>
    </citation>
    <scope>NUCLEOTIDE SEQUENCE [LARGE SCALE GENOMIC DNA]</scope>
    <source>
        <strain evidence="6 7">Map64</strain>
    </source>
</reference>
<sequence>MDNKTGSHNEQILQLLTSALGNDSNRILQPGSDAYTKNNGSYFSAFENELQPAYIAKPTTAEQVASLVKALGPRLVAGTCRIAIRGQGHAPFAGSANIDGECCVTIDMRGLEGIRLSDHENMVKIGVGETWESTYTEIEKYGKTTPGGRVGGVGVAGFILGVVEFEVVLASGQVVCANKHDRCDLWTALKGGLNNFGIVTSISIKTIEATDIWGGITYYTPEASLRFLQHACDFCL</sequence>
<dbReference type="STRING" id="1399860.A0A2C5Y575"/>
<accession>A0A2C5Y575</accession>
<proteinExistence type="inferred from homology"/>
<evidence type="ECO:0000313" key="6">
    <source>
        <dbReference type="EMBL" id="PHH62826.1"/>
    </source>
</evidence>
<dbReference type="Gene3D" id="3.30.465.10">
    <property type="match status" value="1"/>
</dbReference>
<comment type="caution">
    <text evidence="6">The sequence shown here is derived from an EMBL/GenBank/DDBJ whole genome shotgun (WGS) entry which is preliminary data.</text>
</comment>
<dbReference type="InterPro" id="IPR016169">
    <property type="entry name" value="FAD-bd_PCMH_sub2"/>
</dbReference>
<dbReference type="OrthoDB" id="2151789at2759"/>
<dbReference type="AlphaFoldDB" id="A0A2C5Y575"/>
<evidence type="ECO:0000256" key="1">
    <source>
        <dbReference type="ARBA" id="ARBA00005466"/>
    </source>
</evidence>
<organism evidence="6 7">
    <name type="scientific">Ophiocordyceps australis</name>
    <dbReference type="NCBI Taxonomy" id="1399860"/>
    <lineage>
        <taxon>Eukaryota</taxon>
        <taxon>Fungi</taxon>
        <taxon>Dikarya</taxon>
        <taxon>Ascomycota</taxon>
        <taxon>Pezizomycotina</taxon>
        <taxon>Sordariomycetes</taxon>
        <taxon>Hypocreomycetidae</taxon>
        <taxon>Hypocreales</taxon>
        <taxon>Ophiocordycipitaceae</taxon>
        <taxon>Ophiocordyceps</taxon>
    </lineage>
</organism>
<dbReference type="Pfam" id="PF01565">
    <property type="entry name" value="FAD_binding_4"/>
    <property type="match status" value="1"/>
</dbReference>
<dbReference type="PANTHER" id="PTHR42973">
    <property type="entry name" value="BINDING OXIDOREDUCTASE, PUTATIVE (AFU_ORTHOLOGUE AFUA_1G17690)-RELATED"/>
    <property type="match status" value="1"/>
</dbReference>
<dbReference type="InterPro" id="IPR050416">
    <property type="entry name" value="FAD-linked_Oxidoreductase"/>
</dbReference>
<evidence type="ECO:0000313" key="7">
    <source>
        <dbReference type="Proteomes" id="UP000226192"/>
    </source>
</evidence>
<dbReference type="Proteomes" id="UP000226192">
    <property type="component" value="Unassembled WGS sequence"/>
</dbReference>
<evidence type="ECO:0000256" key="3">
    <source>
        <dbReference type="ARBA" id="ARBA00022827"/>
    </source>
</evidence>